<organism evidence="1">
    <name type="scientific">marine sediment metagenome</name>
    <dbReference type="NCBI Taxonomy" id="412755"/>
    <lineage>
        <taxon>unclassified sequences</taxon>
        <taxon>metagenomes</taxon>
        <taxon>ecological metagenomes</taxon>
    </lineage>
</organism>
<evidence type="ECO:0000313" key="1">
    <source>
        <dbReference type="EMBL" id="KKL80555.1"/>
    </source>
</evidence>
<dbReference type="SUPFAM" id="SSF54285">
    <property type="entry name" value="MoaD/ThiS"/>
    <property type="match status" value="1"/>
</dbReference>
<gene>
    <name evidence="1" type="ORF">LCGC14_2003590</name>
</gene>
<reference evidence="1" key="1">
    <citation type="journal article" date="2015" name="Nature">
        <title>Complex archaea that bridge the gap between prokaryotes and eukaryotes.</title>
        <authorList>
            <person name="Spang A."/>
            <person name="Saw J.H."/>
            <person name="Jorgensen S.L."/>
            <person name="Zaremba-Niedzwiedzka K."/>
            <person name="Martijn J."/>
            <person name="Lind A.E."/>
            <person name="van Eijk R."/>
            <person name="Schleper C."/>
            <person name="Guy L."/>
            <person name="Ettema T.J."/>
        </authorList>
    </citation>
    <scope>NUCLEOTIDE SEQUENCE</scope>
</reference>
<dbReference type="AlphaFoldDB" id="A0A0F9HFV4"/>
<dbReference type="Gene3D" id="3.10.20.30">
    <property type="match status" value="1"/>
</dbReference>
<proteinExistence type="predicted"/>
<protein>
    <recommendedName>
        <fullName evidence="2">MoaD/ThiS family protein</fullName>
    </recommendedName>
</protein>
<dbReference type="EMBL" id="LAZR01022814">
    <property type="protein sequence ID" value="KKL80555.1"/>
    <property type="molecule type" value="Genomic_DNA"/>
</dbReference>
<sequence length="75" mass="8313">MNIYDKLAVKLKENSTVKSLLEKLISIYGEDLKKLIAHGEKGFRVIVIANGEIAKIDHQLKDKDELLLLLPVAGG</sequence>
<accession>A0A0F9HFV4</accession>
<comment type="caution">
    <text evidence="1">The sequence shown here is derived from an EMBL/GenBank/DDBJ whole genome shotgun (WGS) entry which is preliminary data.</text>
</comment>
<name>A0A0F9HFV4_9ZZZZ</name>
<dbReference type="InterPro" id="IPR016155">
    <property type="entry name" value="Mopterin_synth/thiamin_S_b"/>
</dbReference>
<dbReference type="InterPro" id="IPR012675">
    <property type="entry name" value="Beta-grasp_dom_sf"/>
</dbReference>
<dbReference type="Pfam" id="PF02597">
    <property type="entry name" value="ThiS"/>
    <property type="match status" value="1"/>
</dbReference>
<evidence type="ECO:0008006" key="2">
    <source>
        <dbReference type="Google" id="ProtNLM"/>
    </source>
</evidence>
<dbReference type="InterPro" id="IPR003749">
    <property type="entry name" value="ThiS/MoaD-like"/>
</dbReference>